<evidence type="ECO:0000256" key="5">
    <source>
        <dbReference type="ARBA" id="ARBA00023136"/>
    </source>
</evidence>
<dbReference type="Proteomes" id="UP001224622">
    <property type="component" value="Unassembled WGS sequence"/>
</dbReference>
<keyword evidence="5 6" id="KW-0472">Membrane</keyword>
<dbReference type="InterPro" id="IPR013525">
    <property type="entry name" value="ABC2_TM"/>
</dbReference>
<dbReference type="GO" id="GO:0140359">
    <property type="term" value="F:ABC-type transporter activity"/>
    <property type="evidence" value="ECO:0007669"/>
    <property type="project" value="InterPro"/>
</dbReference>
<feature type="transmembrane region" description="Helical" evidence="6">
    <location>
        <begin position="177"/>
        <end position="205"/>
    </location>
</feature>
<evidence type="ECO:0000313" key="8">
    <source>
        <dbReference type="EMBL" id="MDQ9127068.1"/>
    </source>
</evidence>
<evidence type="ECO:0000256" key="2">
    <source>
        <dbReference type="ARBA" id="ARBA00022475"/>
    </source>
</evidence>
<dbReference type="PANTHER" id="PTHR30294:SF46">
    <property type="entry name" value="ABC TRANSPORTER PERMEASE"/>
    <property type="match status" value="1"/>
</dbReference>
<gene>
    <name evidence="8" type="ORF">RDT67_11560</name>
</gene>
<dbReference type="AlphaFoldDB" id="A0AAJ1YAW5"/>
<keyword evidence="4 6" id="KW-1133">Transmembrane helix</keyword>
<feature type="transmembrane region" description="Helical" evidence="6">
    <location>
        <begin position="282"/>
        <end position="302"/>
    </location>
</feature>
<evidence type="ECO:0000259" key="7">
    <source>
        <dbReference type="Pfam" id="PF12698"/>
    </source>
</evidence>
<feature type="domain" description="ABC-2 type transporter transmembrane" evidence="7">
    <location>
        <begin position="21"/>
        <end position="359"/>
    </location>
</feature>
<evidence type="ECO:0000256" key="1">
    <source>
        <dbReference type="ARBA" id="ARBA00004651"/>
    </source>
</evidence>
<keyword evidence="3 6" id="KW-0812">Transmembrane</keyword>
<dbReference type="Pfam" id="PF12698">
    <property type="entry name" value="ABC2_membrane_3"/>
    <property type="match status" value="1"/>
</dbReference>
<feature type="transmembrane region" description="Helical" evidence="6">
    <location>
        <begin position="217"/>
        <end position="244"/>
    </location>
</feature>
<evidence type="ECO:0000256" key="4">
    <source>
        <dbReference type="ARBA" id="ARBA00022989"/>
    </source>
</evidence>
<comment type="subcellular location">
    <subcellularLocation>
        <location evidence="1">Cell membrane</location>
        <topology evidence="1">Multi-pass membrane protein</topology>
    </subcellularLocation>
</comment>
<keyword evidence="2" id="KW-1003">Cell membrane</keyword>
<name>A0AAJ1YAW5_SERFO</name>
<proteinExistence type="predicted"/>
<dbReference type="PANTHER" id="PTHR30294">
    <property type="entry name" value="MEMBRANE COMPONENT OF ABC TRANSPORTER YHHJ-RELATED"/>
    <property type="match status" value="1"/>
</dbReference>
<sequence>MKSYWLTFRKVLTSMLERPMWLMLILSLCIMSMVYANRTVWDLPVGVIDQDHSTASRQLIRQLDATPKIAIQTYDSLDEAKRDLGWRKLFAVIIMPVDLEKKILNGKNIEIPVFGDATNRLANGQIQQDVVAAYQQLLGQYNTSLLMRSGFSERQAQVILTPIQGQTLDVFNPGISFAAIIFPGLLVMLLQHSLLIACVRVSIVLKGTPGGKPSLPVYLGGLSALLPIWLFLSIVLFVLWPWVLGYRQTAAIPEILLLTFPFLLAVLGLGKLVTECLRSVEMIYLTLSFITTPVFYLSGTIWPLQAMPQWVRAISSMIPSTWATKAIAGVNQMGLSLRDVGGDVAMLLLLGAIYTLIGIGVGAVRNRVGLRNLFRKRRTS</sequence>
<reference evidence="8" key="1">
    <citation type="submission" date="2023-08" db="EMBL/GenBank/DDBJ databases">
        <title>The Comparative Genomic Analysis of Yersiniaceae from Polar Regions.</title>
        <authorList>
            <person name="Goncharov A."/>
            <person name="Aslanov B."/>
            <person name="Kolodzhieva V."/>
            <person name="Azarov D."/>
            <person name="Mochov A."/>
            <person name="Lebedeva E."/>
        </authorList>
    </citation>
    <scope>NUCLEOTIDE SEQUENCE</scope>
    <source>
        <strain evidence="8">Vf</strain>
    </source>
</reference>
<feature type="transmembrane region" description="Helical" evidence="6">
    <location>
        <begin position="250"/>
        <end position="270"/>
    </location>
</feature>
<accession>A0AAJ1YAW5</accession>
<dbReference type="RefSeq" id="WP_024529062.1">
    <property type="nucleotide sequence ID" value="NZ_JAVGCU010000009.1"/>
</dbReference>
<feature type="transmembrane region" description="Helical" evidence="6">
    <location>
        <begin position="344"/>
        <end position="368"/>
    </location>
</feature>
<dbReference type="InterPro" id="IPR051449">
    <property type="entry name" value="ABC-2_transporter_component"/>
</dbReference>
<evidence type="ECO:0000313" key="9">
    <source>
        <dbReference type="Proteomes" id="UP001224622"/>
    </source>
</evidence>
<protein>
    <submittedName>
        <fullName evidence="8">ABC transporter permease</fullName>
    </submittedName>
</protein>
<organism evidence="8 9">
    <name type="scientific">Serratia fonticola</name>
    <dbReference type="NCBI Taxonomy" id="47917"/>
    <lineage>
        <taxon>Bacteria</taxon>
        <taxon>Pseudomonadati</taxon>
        <taxon>Pseudomonadota</taxon>
        <taxon>Gammaproteobacteria</taxon>
        <taxon>Enterobacterales</taxon>
        <taxon>Yersiniaceae</taxon>
        <taxon>Serratia</taxon>
    </lineage>
</organism>
<evidence type="ECO:0000256" key="3">
    <source>
        <dbReference type="ARBA" id="ARBA00022692"/>
    </source>
</evidence>
<dbReference type="EMBL" id="JAVIGA010000010">
    <property type="protein sequence ID" value="MDQ9127068.1"/>
    <property type="molecule type" value="Genomic_DNA"/>
</dbReference>
<comment type="caution">
    <text evidence="8">The sequence shown here is derived from an EMBL/GenBank/DDBJ whole genome shotgun (WGS) entry which is preliminary data.</text>
</comment>
<evidence type="ECO:0000256" key="6">
    <source>
        <dbReference type="SAM" id="Phobius"/>
    </source>
</evidence>
<dbReference type="GO" id="GO:0005886">
    <property type="term" value="C:plasma membrane"/>
    <property type="evidence" value="ECO:0007669"/>
    <property type="project" value="UniProtKB-SubCell"/>
</dbReference>
<dbReference type="Gene3D" id="3.40.1710.10">
    <property type="entry name" value="abc type-2 transporter like domain"/>
    <property type="match status" value="1"/>
</dbReference>